<dbReference type="Proteomes" id="UP000268162">
    <property type="component" value="Unassembled WGS sequence"/>
</dbReference>
<accession>A0A4V1J451</accession>
<name>A0A4V1J451_9FUNG</name>
<reference evidence="3" key="1">
    <citation type="journal article" date="2018" name="Nat. Microbiol.">
        <title>Leveraging single-cell genomics to expand the fungal tree of life.</title>
        <authorList>
            <person name="Ahrendt S.R."/>
            <person name="Quandt C.A."/>
            <person name="Ciobanu D."/>
            <person name="Clum A."/>
            <person name="Salamov A."/>
            <person name="Andreopoulos B."/>
            <person name="Cheng J.F."/>
            <person name="Woyke T."/>
            <person name="Pelin A."/>
            <person name="Henrissat B."/>
            <person name="Reynolds N.K."/>
            <person name="Benny G.L."/>
            <person name="Smith M.E."/>
            <person name="James T.Y."/>
            <person name="Grigoriev I.V."/>
        </authorList>
    </citation>
    <scope>NUCLEOTIDE SEQUENCE [LARGE SCALE GENOMIC DNA]</scope>
    <source>
        <strain evidence="3">RSA 468</strain>
    </source>
</reference>
<evidence type="ECO:0000313" key="3">
    <source>
        <dbReference type="Proteomes" id="UP000268162"/>
    </source>
</evidence>
<keyword evidence="3" id="KW-1185">Reference proteome</keyword>
<dbReference type="AlphaFoldDB" id="A0A4V1J451"/>
<gene>
    <name evidence="2" type="ORF">BJ085DRAFT_39241</name>
</gene>
<evidence type="ECO:0000256" key="1">
    <source>
        <dbReference type="SAM" id="MobiDB-lite"/>
    </source>
</evidence>
<feature type="compositionally biased region" description="Polar residues" evidence="1">
    <location>
        <begin position="341"/>
        <end position="352"/>
    </location>
</feature>
<dbReference type="EMBL" id="ML003244">
    <property type="protein sequence ID" value="RKP34339.1"/>
    <property type="molecule type" value="Genomic_DNA"/>
</dbReference>
<feature type="region of interest" description="Disordered" evidence="1">
    <location>
        <begin position="236"/>
        <end position="404"/>
    </location>
</feature>
<protein>
    <submittedName>
        <fullName evidence="2">Uncharacterized protein</fullName>
    </submittedName>
</protein>
<feature type="compositionally biased region" description="Polar residues" evidence="1">
    <location>
        <begin position="364"/>
        <end position="380"/>
    </location>
</feature>
<proteinExistence type="predicted"/>
<organism evidence="2 3">
    <name type="scientific">Dimargaris cristalligena</name>
    <dbReference type="NCBI Taxonomy" id="215637"/>
    <lineage>
        <taxon>Eukaryota</taxon>
        <taxon>Fungi</taxon>
        <taxon>Fungi incertae sedis</taxon>
        <taxon>Zoopagomycota</taxon>
        <taxon>Kickxellomycotina</taxon>
        <taxon>Dimargaritomycetes</taxon>
        <taxon>Dimargaritales</taxon>
        <taxon>Dimargaritaceae</taxon>
        <taxon>Dimargaris</taxon>
    </lineage>
</organism>
<sequence length="404" mass="43555">MESNWWIATPAIIVSVEPRQPAGQTKVLIVDLMARLFVAGYLHLEKKTKESPAVKYLSGVQFPPVIKYLLAGKSPLLIEWPLPIESPLPAVEALLSPIESLLPPVESSLLAIELMPPVEYQPVIKDLPPTKILSAAEPQLATDSLLPVEYQPAIECLPPTEILNIPGTGKPRVIARSSIITPSRLPVPVRKWKSAFPALNLSVQSDRINQGVSGVKCQPQPAITLQAQTVIKQSAPCTGNQSRLPKPSVPRQNWIGPSTDSCPARQVVPTPTPTTTGNRSRITKPPVPRQTRAGSSTDPHPVQQVALTPTTAGYRSRITKPLVPRQTQAGPSTAPHPVQQEALTPTTAGNRSRITKLPVPRQTRAGSSTKPHPAQQSAPTNPGWFVNQAPPCPAISTDTNTDYN</sequence>
<evidence type="ECO:0000313" key="2">
    <source>
        <dbReference type="EMBL" id="RKP34339.1"/>
    </source>
</evidence>